<proteinExistence type="predicted"/>
<sequence length="213" mass="22856">MIKMQAVIEVPFLDTESARPWPVASLPAFSWLVLDADCAGAEVGLFVAALADRLDVAAPAGRDEVVAALLAEEILVVAGGLRLLDTVTEVTVVPGCCAGLEDWRDWGQVLTGSPPWLGHDPWPVVEIGETDDLRVRQDGGPNCHSGPWAAIEVAVPRVVMPDLLRNVQQDLIVFLAQLKTWTQRVGLGETGTALTKAIDRHFAITAPLDIPTD</sequence>
<dbReference type="Proteomes" id="UP001551695">
    <property type="component" value="Unassembled WGS sequence"/>
</dbReference>
<accession>A0ABV3FRP5</accession>
<keyword evidence="2" id="KW-1185">Reference proteome</keyword>
<organism evidence="1 2">
    <name type="scientific">Nocardia aurea</name>
    <dbReference type="NCBI Taxonomy" id="2144174"/>
    <lineage>
        <taxon>Bacteria</taxon>
        <taxon>Bacillati</taxon>
        <taxon>Actinomycetota</taxon>
        <taxon>Actinomycetes</taxon>
        <taxon>Mycobacteriales</taxon>
        <taxon>Nocardiaceae</taxon>
        <taxon>Nocardia</taxon>
    </lineage>
</organism>
<evidence type="ECO:0000313" key="2">
    <source>
        <dbReference type="Proteomes" id="UP001551695"/>
    </source>
</evidence>
<name>A0ABV3FRP5_9NOCA</name>
<protein>
    <submittedName>
        <fullName evidence="1">Uncharacterized protein</fullName>
    </submittedName>
</protein>
<gene>
    <name evidence="1" type="ORF">AB0I48_11090</name>
</gene>
<dbReference type="RefSeq" id="WP_357782383.1">
    <property type="nucleotide sequence ID" value="NZ_JBFAKC010000004.1"/>
</dbReference>
<reference evidence="1 2" key="1">
    <citation type="submission" date="2024-06" db="EMBL/GenBank/DDBJ databases">
        <title>The Natural Products Discovery Center: Release of the First 8490 Sequenced Strains for Exploring Actinobacteria Biosynthetic Diversity.</title>
        <authorList>
            <person name="Kalkreuter E."/>
            <person name="Kautsar S.A."/>
            <person name="Yang D."/>
            <person name="Bader C.D."/>
            <person name="Teijaro C.N."/>
            <person name="Fluegel L."/>
            <person name="Davis C.M."/>
            <person name="Simpson J.R."/>
            <person name="Lauterbach L."/>
            <person name="Steele A.D."/>
            <person name="Gui C."/>
            <person name="Meng S."/>
            <person name="Li G."/>
            <person name="Viehrig K."/>
            <person name="Ye F."/>
            <person name="Su P."/>
            <person name="Kiefer A.F."/>
            <person name="Nichols A."/>
            <person name="Cepeda A.J."/>
            <person name="Yan W."/>
            <person name="Fan B."/>
            <person name="Jiang Y."/>
            <person name="Adhikari A."/>
            <person name="Zheng C.-J."/>
            <person name="Schuster L."/>
            <person name="Cowan T.M."/>
            <person name="Smanski M.J."/>
            <person name="Chevrette M.G."/>
            <person name="De Carvalho L.P.S."/>
            <person name="Shen B."/>
        </authorList>
    </citation>
    <scope>NUCLEOTIDE SEQUENCE [LARGE SCALE GENOMIC DNA]</scope>
    <source>
        <strain evidence="1 2">NPDC050403</strain>
    </source>
</reference>
<dbReference type="EMBL" id="JBFAKC010000004">
    <property type="protein sequence ID" value="MEV0708101.1"/>
    <property type="molecule type" value="Genomic_DNA"/>
</dbReference>
<evidence type="ECO:0000313" key="1">
    <source>
        <dbReference type="EMBL" id="MEV0708101.1"/>
    </source>
</evidence>
<comment type="caution">
    <text evidence="1">The sequence shown here is derived from an EMBL/GenBank/DDBJ whole genome shotgun (WGS) entry which is preliminary data.</text>
</comment>